<sequence length="267" mass="29955">MAILQFLHEAGWVHRNLSTSNIFVSNGQVKLADFEYAKRLDDQADAHEIRTGTANFISVEVDRQEYFFASTSGISTMELAARLQAEDNALQTLQQELLQSDVVFRYNPMHDFESLWWISVHILFNKRVDTVNGKIPPLHNHQKQQLWAASVFYGLASRQSALSAGNTNFRSAIKTLCPDLHRFGIMVNALRGELLKRYMDIEADISNLHRHTTAGEIPRQFIMGFDFNVSAEAVVLPALPEGRPETMKGGPAAASTRISETFGFPSS</sequence>
<dbReference type="InterPro" id="IPR040976">
    <property type="entry name" value="Pkinase_fungal"/>
</dbReference>
<proteinExistence type="predicted"/>
<dbReference type="AlphaFoldDB" id="J4GXA5"/>
<evidence type="ECO:0000313" key="2">
    <source>
        <dbReference type="EMBL" id="CCM06445.1"/>
    </source>
</evidence>
<protein>
    <recommendedName>
        <fullName evidence="1">Protein kinase domain-containing protein</fullName>
    </recommendedName>
</protein>
<keyword evidence="3" id="KW-1185">Reference proteome</keyword>
<name>J4GXA5_9APHY</name>
<dbReference type="STRING" id="599839.J4GXA5"/>
<dbReference type="RefSeq" id="XP_012185728.1">
    <property type="nucleotide sequence ID" value="XM_012330338.1"/>
</dbReference>
<dbReference type="EMBL" id="HE797333">
    <property type="protein sequence ID" value="CCM06445.1"/>
    <property type="molecule type" value="Genomic_DNA"/>
</dbReference>
<evidence type="ECO:0000259" key="1">
    <source>
        <dbReference type="PROSITE" id="PS50011"/>
    </source>
</evidence>
<dbReference type="HOGENOM" id="CLU_973459_0_0_1"/>
<dbReference type="Gene3D" id="1.10.510.10">
    <property type="entry name" value="Transferase(Phosphotransferase) domain 1"/>
    <property type="match status" value="1"/>
</dbReference>
<feature type="domain" description="Protein kinase" evidence="1">
    <location>
        <begin position="1"/>
        <end position="170"/>
    </location>
</feature>
<dbReference type="InterPro" id="IPR000719">
    <property type="entry name" value="Prot_kinase_dom"/>
</dbReference>
<dbReference type="GO" id="GO:0004672">
    <property type="term" value="F:protein kinase activity"/>
    <property type="evidence" value="ECO:0007669"/>
    <property type="project" value="InterPro"/>
</dbReference>
<evidence type="ECO:0000313" key="3">
    <source>
        <dbReference type="Proteomes" id="UP000006352"/>
    </source>
</evidence>
<dbReference type="SUPFAM" id="SSF56112">
    <property type="entry name" value="Protein kinase-like (PK-like)"/>
    <property type="match status" value="1"/>
</dbReference>
<reference evidence="2 3" key="1">
    <citation type="journal article" date="2012" name="Appl. Environ. Microbiol.">
        <title>Short-read sequencing for genomic analysis of the brown rot fungus Fibroporia radiculosa.</title>
        <authorList>
            <person name="Tang J.D."/>
            <person name="Perkins A.D."/>
            <person name="Sonstegard T.S."/>
            <person name="Schroeder S.G."/>
            <person name="Burgess S.C."/>
            <person name="Diehl S.V."/>
        </authorList>
    </citation>
    <scope>NUCLEOTIDE SEQUENCE [LARGE SCALE GENOMIC DNA]</scope>
    <source>
        <strain evidence="2 3">TFFH 294</strain>
    </source>
</reference>
<organism evidence="2 3">
    <name type="scientific">Fibroporia radiculosa</name>
    <dbReference type="NCBI Taxonomy" id="599839"/>
    <lineage>
        <taxon>Eukaryota</taxon>
        <taxon>Fungi</taxon>
        <taxon>Dikarya</taxon>
        <taxon>Basidiomycota</taxon>
        <taxon>Agaricomycotina</taxon>
        <taxon>Agaricomycetes</taxon>
        <taxon>Polyporales</taxon>
        <taxon>Fibroporiaceae</taxon>
        <taxon>Fibroporia</taxon>
    </lineage>
</organism>
<dbReference type="Proteomes" id="UP000006352">
    <property type="component" value="Unassembled WGS sequence"/>
</dbReference>
<dbReference type="InParanoid" id="J4GXA5"/>
<dbReference type="Pfam" id="PF17667">
    <property type="entry name" value="Pkinase_fungal"/>
    <property type="match status" value="1"/>
</dbReference>
<dbReference type="OrthoDB" id="2804159at2759"/>
<gene>
    <name evidence="2" type="ORF">FIBRA_08708</name>
</gene>
<dbReference type="GeneID" id="24101345"/>
<dbReference type="InterPro" id="IPR011009">
    <property type="entry name" value="Kinase-like_dom_sf"/>
</dbReference>
<dbReference type="PROSITE" id="PS50011">
    <property type="entry name" value="PROTEIN_KINASE_DOM"/>
    <property type="match status" value="1"/>
</dbReference>
<dbReference type="GO" id="GO:0005524">
    <property type="term" value="F:ATP binding"/>
    <property type="evidence" value="ECO:0007669"/>
    <property type="project" value="InterPro"/>
</dbReference>
<accession>J4GXA5</accession>